<protein>
    <submittedName>
        <fullName evidence="2">Uncharacterized protein</fullName>
    </submittedName>
</protein>
<dbReference type="Proteomes" id="UP000788993">
    <property type="component" value="Unassembled WGS sequence"/>
</dbReference>
<evidence type="ECO:0000313" key="2">
    <source>
        <dbReference type="EMBL" id="KAH3669995.1"/>
    </source>
</evidence>
<dbReference type="EMBL" id="JAEUBD010000983">
    <property type="protein sequence ID" value="KAH3669995.1"/>
    <property type="molecule type" value="Genomic_DNA"/>
</dbReference>
<organism evidence="2 3">
    <name type="scientific">Ogataea polymorpha</name>
    <dbReference type="NCBI Taxonomy" id="460523"/>
    <lineage>
        <taxon>Eukaryota</taxon>
        <taxon>Fungi</taxon>
        <taxon>Dikarya</taxon>
        <taxon>Ascomycota</taxon>
        <taxon>Saccharomycotina</taxon>
        <taxon>Pichiomycetes</taxon>
        <taxon>Pichiales</taxon>
        <taxon>Pichiaceae</taxon>
        <taxon>Ogataea</taxon>
    </lineage>
</organism>
<keyword evidence="3" id="KW-1185">Reference proteome</keyword>
<proteinExistence type="predicted"/>
<evidence type="ECO:0000256" key="1">
    <source>
        <dbReference type="SAM" id="SignalP"/>
    </source>
</evidence>
<keyword evidence="1" id="KW-0732">Signal</keyword>
<dbReference type="AlphaFoldDB" id="A0A9P8T979"/>
<feature type="signal peptide" evidence="1">
    <location>
        <begin position="1"/>
        <end position="25"/>
    </location>
</feature>
<feature type="chain" id="PRO_5040497928" evidence="1">
    <location>
        <begin position="26"/>
        <end position="118"/>
    </location>
</feature>
<comment type="caution">
    <text evidence="2">The sequence shown here is derived from an EMBL/GenBank/DDBJ whole genome shotgun (WGS) entry which is preliminary data.</text>
</comment>
<name>A0A9P8T979_9ASCO</name>
<gene>
    <name evidence="2" type="ORF">OGATHE_002808</name>
</gene>
<sequence length="118" mass="12960">MSCFAALYPFARLLTLGLGPYESLASWFSSIMSLASTSGYCEISSSTTGIDGSSLSWTQKIISSLDLGYFCSNEDRRQISNSGSMPFSGLRMVTPSSSETLIRELIFDLEFRVNLKII</sequence>
<reference evidence="2" key="2">
    <citation type="submission" date="2021-01" db="EMBL/GenBank/DDBJ databases">
        <authorList>
            <person name="Schikora-Tamarit M.A."/>
        </authorList>
    </citation>
    <scope>NUCLEOTIDE SEQUENCE</scope>
    <source>
        <strain evidence="2">NCAIM Y.01608</strain>
    </source>
</reference>
<accession>A0A9P8T979</accession>
<reference evidence="2" key="1">
    <citation type="journal article" date="2021" name="Open Biol.">
        <title>Shared evolutionary footprints suggest mitochondrial oxidative damage underlies multiple complex I losses in fungi.</title>
        <authorList>
            <person name="Schikora-Tamarit M.A."/>
            <person name="Marcet-Houben M."/>
            <person name="Nosek J."/>
            <person name="Gabaldon T."/>
        </authorList>
    </citation>
    <scope>NUCLEOTIDE SEQUENCE</scope>
    <source>
        <strain evidence="2">NCAIM Y.01608</strain>
    </source>
</reference>
<evidence type="ECO:0000313" key="3">
    <source>
        <dbReference type="Proteomes" id="UP000788993"/>
    </source>
</evidence>